<keyword evidence="4" id="KW-1185">Reference proteome</keyword>
<feature type="transmembrane region" description="Helical" evidence="1">
    <location>
        <begin position="111"/>
        <end position="134"/>
    </location>
</feature>
<name>A0AAV5RIQ3_STABA</name>
<keyword evidence="1" id="KW-0472">Membrane</keyword>
<dbReference type="InterPro" id="IPR019595">
    <property type="entry name" value="DUF2470"/>
</dbReference>
<keyword evidence="1" id="KW-0812">Transmembrane</keyword>
<gene>
    <name evidence="3" type="ORF">DASB73_019940</name>
</gene>
<accession>A0AAV5RIQ3</accession>
<reference evidence="3 4" key="1">
    <citation type="journal article" date="2023" name="Elife">
        <title>Identification of key yeast species and microbe-microbe interactions impacting larval growth of Drosophila in the wild.</title>
        <authorList>
            <person name="Mure A."/>
            <person name="Sugiura Y."/>
            <person name="Maeda R."/>
            <person name="Honda K."/>
            <person name="Sakurai N."/>
            <person name="Takahashi Y."/>
            <person name="Watada M."/>
            <person name="Katoh T."/>
            <person name="Gotoh A."/>
            <person name="Gotoh Y."/>
            <person name="Taniguchi I."/>
            <person name="Nakamura K."/>
            <person name="Hayashi T."/>
            <person name="Katayama T."/>
            <person name="Uemura T."/>
            <person name="Hattori Y."/>
        </authorList>
    </citation>
    <scope>NUCLEOTIDE SEQUENCE [LARGE SCALE GENOMIC DNA]</scope>
    <source>
        <strain evidence="3 4">SB-73</strain>
    </source>
</reference>
<dbReference type="PANTHER" id="PTHR37783:SF1">
    <property type="entry name" value="MEMBRANE PROTEIN, PUTATIVE (AFU_ORTHOLOGUE AFUA_1G04315)-RELATED"/>
    <property type="match status" value="1"/>
</dbReference>
<dbReference type="PANTHER" id="PTHR37783">
    <property type="entry name" value="MEMBRANE PROTEIN, PUTATIVE (AFU_ORTHOLOGUE AFUA_1G04315)-RELATED"/>
    <property type="match status" value="1"/>
</dbReference>
<dbReference type="Pfam" id="PF10615">
    <property type="entry name" value="DUF2470"/>
    <property type="match status" value="1"/>
</dbReference>
<dbReference type="Proteomes" id="UP001362899">
    <property type="component" value="Unassembled WGS sequence"/>
</dbReference>
<evidence type="ECO:0000313" key="3">
    <source>
        <dbReference type="EMBL" id="GMM51036.1"/>
    </source>
</evidence>
<organism evidence="3 4">
    <name type="scientific">Starmerella bacillaris</name>
    <name type="common">Yeast</name>
    <name type="synonym">Candida zemplinina</name>
    <dbReference type="NCBI Taxonomy" id="1247836"/>
    <lineage>
        <taxon>Eukaryota</taxon>
        <taxon>Fungi</taxon>
        <taxon>Dikarya</taxon>
        <taxon>Ascomycota</taxon>
        <taxon>Saccharomycotina</taxon>
        <taxon>Dipodascomycetes</taxon>
        <taxon>Dipodascales</taxon>
        <taxon>Trichomonascaceae</taxon>
        <taxon>Starmerella</taxon>
    </lineage>
</organism>
<dbReference type="Gene3D" id="3.20.180.10">
    <property type="entry name" value="PNP-oxidase-like"/>
    <property type="match status" value="1"/>
</dbReference>
<protein>
    <recommendedName>
        <fullName evidence="2">DUF2470 domain-containing protein</fullName>
    </recommendedName>
</protein>
<evidence type="ECO:0000313" key="4">
    <source>
        <dbReference type="Proteomes" id="UP001362899"/>
    </source>
</evidence>
<feature type="transmembrane region" description="Helical" evidence="1">
    <location>
        <begin position="179"/>
        <end position="198"/>
    </location>
</feature>
<keyword evidence="1" id="KW-1133">Transmembrane helix</keyword>
<dbReference type="EMBL" id="BTGC01000003">
    <property type="protein sequence ID" value="GMM51036.1"/>
    <property type="molecule type" value="Genomic_DNA"/>
</dbReference>
<feature type="domain" description="DUF2470" evidence="2">
    <location>
        <begin position="5"/>
        <end position="84"/>
    </location>
</feature>
<evidence type="ECO:0000259" key="2">
    <source>
        <dbReference type="Pfam" id="PF10615"/>
    </source>
</evidence>
<sequence length="215" mass="24813">MSEEDKIISYMNKFQKLALYDYLQYYKGINASIDDSDSNVELARYDLTEFYINYTYGKKTKEICISFQPALENLGEVRGRFVAMARKAAEAFHVSPTRIDHYVCPSTASELINFSVIGIMMTILTAITLGIWPYNKNLLTEKVILWIKRLTIPTLAIHVAELAFTVTPLLRTYRAPLRVWLIYSFLTVLVGFPSWMPLKRKISEIEAYHNKFSGK</sequence>
<dbReference type="AlphaFoldDB" id="A0AAV5RIQ3"/>
<dbReference type="InterPro" id="IPR037119">
    <property type="entry name" value="Haem_oxidase_HugZ-like_sf"/>
</dbReference>
<evidence type="ECO:0000256" key="1">
    <source>
        <dbReference type="SAM" id="Phobius"/>
    </source>
</evidence>
<comment type="caution">
    <text evidence="3">The sequence shown here is derived from an EMBL/GenBank/DDBJ whole genome shotgun (WGS) entry which is preliminary data.</text>
</comment>
<proteinExistence type="predicted"/>